<evidence type="ECO:0000256" key="16">
    <source>
        <dbReference type="PIRSR" id="PIRSR600829-2"/>
    </source>
</evidence>
<evidence type="ECO:0000313" key="21">
    <source>
        <dbReference type="Proteomes" id="UP000183995"/>
    </source>
</evidence>
<dbReference type="Pfam" id="PF01219">
    <property type="entry name" value="DAGK_prokar"/>
    <property type="match status" value="1"/>
</dbReference>
<dbReference type="Proteomes" id="UP000183995">
    <property type="component" value="Unassembled WGS sequence"/>
</dbReference>
<keyword evidence="21" id="KW-1185">Reference proteome</keyword>
<dbReference type="InterPro" id="IPR036945">
    <property type="entry name" value="DAGK_sf"/>
</dbReference>
<comment type="cofactor">
    <cofactor evidence="18">
        <name>Mg(2+)</name>
        <dbReference type="ChEBI" id="CHEBI:18420"/>
    </cofactor>
    <text evidence="18">Mn(2+), Zn(2+), Cd(2+) and Co(2+) support activity to lesser extents.</text>
</comment>
<evidence type="ECO:0000256" key="4">
    <source>
        <dbReference type="ARBA" id="ARBA00022516"/>
    </source>
</evidence>
<dbReference type="GO" id="GO:0008654">
    <property type="term" value="P:phospholipid biosynthetic process"/>
    <property type="evidence" value="ECO:0007669"/>
    <property type="project" value="UniProtKB-KW"/>
</dbReference>
<evidence type="ECO:0000256" key="1">
    <source>
        <dbReference type="ARBA" id="ARBA00004651"/>
    </source>
</evidence>
<dbReference type="GO" id="GO:0005524">
    <property type="term" value="F:ATP binding"/>
    <property type="evidence" value="ECO:0007669"/>
    <property type="project" value="UniProtKB-KW"/>
</dbReference>
<keyword evidence="11" id="KW-0443">Lipid metabolism</keyword>
<feature type="binding site" evidence="17">
    <location>
        <position position="67"/>
    </location>
    <ligand>
        <name>ATP</name>
        <dbReference type="ChEBI" id="CHEBI:30616"/>
    </ligand>
</feature>
<dbReference type="PANTHER" id="PTHR34299">
    <property type="entry name" value="DIACYLGLYCEROL KINASE"/>
    <property type="match status" value="1"/>
</dbReference>
<dbReference type="Gene3D" id="1.10.287.3610">
    <property type="match status" value="1"/>
</dbReference>
<keyword evidence="18" id="KW-0460">Magnesium</keyword>
<dbReference type="GO" id="GO:0046872">
    <property type="term" value="F:metal ion binding"/>
    <property type="evidence" value="ECO:0007669"/>
    <property type="project" value="UniProtKB-KW"/>
</dbReference>
<keyword evidence="12 19" id="KW-0472">Membrane</keyword>
<reference evidence="20 21" key="1">
    <citation type="submission" date="2016-11" db="EMBL/GenBank/DDBJ databases">
        <authorList>
            <person name="Jaros S."/>
            <person name="Januszkiewicz K."/>
            <person name="Wedrychowicz H."/>
        </authorList>
    </citation>
    <scope>NUCLEOTIDE SEQUENCE [LARGE SCALE GENOMIC DNA]</scope>
    <source>
        <strain evidence="20 21">DSM 10068</strain>
    </source>
</reference>
<name>A0A1M5WY05_9FIRM</name>
<feature type="binding site" evidence="16">
    <location>
        <position position="60"/>
    </location>
    <ligand>
        <name>substrate</name>
    </ligand>
</feature>
<dbReference type="STRING" id="1123282.SAMN02745823_01466"/>
<feature type="binding site" evidence="17">
    <location>
        <begin position="85"/>
        <end position="86"/>
    </location>
    <ligand>
        <name>ATP</name>
        <dbReference type="ChEBI" id="CHEBI:30616"/>
    </ligand>
</feature>
<evidence type="ECO:0000256" key="11">
    <source>
        <dbReference type="ARBA" id="ARBA00023098"/>
    </source>
</evidence>
<dbReference type="GO" id="GO:0016301">
    <property type="term" value="F:kinase activity"/>
    <property type="evidence" value="ECO:0007669"/>
    <property type="project" value="UniProtKB-KW"/>
</dbReference>
<evidence type="ECO:0000256" key="5">
    <source>
        <dbReference type="ARBA" id="ARBA00022679"/>
    </source>
</evidence>
<evidence type="ECO:0000256" key="18">
    <source>
        <dbReference type="PIRSR" id="PIRSR600829-4"/>
    </source>
</evidence>
<feature type="transmembrane region" description="Helical" evidence="19">
    <location>
        <begin position="46"/>
        <end position="66"/>
    </location>
</feature>
<dbReference type="InterPro" id="IPR033717">
    <property type="entry name" value="UDPK"/>
</dbReference>
<keyword evidence="13" id="KW-0594">Phospholipid biosynthesis</keyword>
<feature type="binding site" evidence="18">
    <location>
        <position position="67"/>
    </location>
    <ligand>
        <name>a divalent metal cation</name>
        <dbReference type="ChEBI" id="CHEBI:60240"/>
    </ligand>
</feature>
<comment type="similarity">
    <text evidence="2">Belongs to the bacterial diacylglycerol kinase family.</text>
</comment>
<evidence type="ECO:0000256" key="10">
    <source>
        <dbReference type="ARBA" id="ARBA00022989"/>
    </source>
</evidence>
<feature type="transmembrane region" description="Helical" evidence="19">
    <location>
        <begin position="21"/>
        <end position="40"/>
    </location>
</feature>
<feature type="binding site" evidence="17">
    <location>
        <position position="7"/>
    </location>
    <ligand>
        <name>ATP</name>
        <dbReference type="ChEBI" id="CHEBI:30616"/>
    </ligand>
</feature>
<keyword evidence="18" id="KW-0479">Metal-binding</keyword>
<evidence type="ECO:0000256" key="12">
    <source>
        <dbReference type="ARBA" id="ARBA00023136"/>
    </source>
</evidence>
<dbReference type="CDD" id="cd14265">
    <property type="entry name" value="UDPK_IM_like"/>
    <property type="match status" value="1"/>
</dbReference>
<keyword evidence="7 17" id="KW-0547">Nucleotide-binding</keyword>
<keyword evidence="6 19" id="KW-0812">Transmembrane</keyword>
<keyword evidence="5" id="KW-0808">Transferase</keyword>
<keyword evidence="14" id="KW-1208">Phospholipid metabolism</keyword>
<dbReference type="EMBL" id="FQXV01000004">
    <property type="protein sequence ID" value="SHH92595.1"/>
    <property type="molecule type" value="Genomic_DNA"/>
</dbReference>
<evidence type="ECO:0000256" key="8">
    <source>
        <dbReference type="ARBA" id="ARBA00022777"/>
    </source>
</evidence>
<feature type="transmembrane region" description="Helical" evidence="19">
    <location>
        <begin position="116"/>
        <end position="142"/>
    </location>
</feature>
<keyword evidence="10 19" id="KW-1133">Transmembrane helix</keyword>
<evidence type="ECO:0000256" key="2">
    <source>
        <dbReference type="ARBA" id="ARBA00005967"/>
    </source>
</evidence>
<comment type="subcellular location">
    <subcellularLocation>
        <location evidence="1">Cell membrane</location>
        <topology evidence="1">Multi-pass membrane protein</topology>
    </subcellularLocation>
</comment>
<keyword evidence="8 20" id="KW-0418">Kinase</keyword>
<dbReference type="PANTHER" id="PTHR34299:SF1">
    <property type="entry name" value="DIACYLGLYCEROL KINASE"/>
    <property type="match status" value="1"/>
</dbReference>
<evidence type="ECO:0000256" key="17">
    <source>
        <dbReference type="PIRSR" id="PIRSR600829-3"/>
    </source>
</evidence>
<dbReference type="InterPro" id="IPR000829">
    <property type="entry name" value="DAGK"/>
</dbReference>
<feature type="active site" description="Proton acceptor" evidence="15">
    <location>
        <position position="60"/>
    </location>
</feature>
<dbReference type="GO" id="GO:0005886">
    <property type="term" value="C:plasma membrane"/>
    <property type="evidence" value="ECO:0007669"/>
    <property type="project" value="UniProtKB-SubCell"/>
</dbReference>
<dbReference type="OrthoDB" id="9789934at2"/>
<evidence type="ECO:0000256" key="3">
    <source>
        <dbReference type="ARBA" id="ARBA00022475"/>
    </source>
</evidence>
<protein>
    <submittedName>
        <fullName evidence="20">Diacylglycerol kinase</fullName>
    </submittedName>
</protein>
<keyword evidence="3" id="KW-1003">Cell membrane</keyword>
<keyword evidence="9 17" id="KW-0067">ATP-binding</keyword>
<evidence type="ECO:0000256" key="6">
    <source>
        <dbReference type="ARBA" id="ARBA00022692"/>
    </source>
</evidence>
<feature type="binding site" evidence="17">
    <location>
        <position position="19"/>
    </location>
    <ligand>
        <name>ATP</name>
        <dbReference type="ChEBI" id="CHEBI:30616"/>
    </ligand>
</feature>
<feature type="transmembrane region" description="Helical" evidence="19">
    <location>
        <begin position="87"/>
        <end position="110"/>
    </location>
</feature>
<evidence type="ECO:0000256" key="19">
    <source>
        <dbReference type="SAM" id="Phobius"/>
    </source>
</evidence>
<dbReference type="AlphaFoldDB" id="A0A1M5WY05"/>
<sequence length="163" mass="17850">MKKSFAYAFKGVRTCLKEERNFRFHLAFAGYVVIAGAVTGLTGTEWILVFVCIGAVTGAELFNTAVEKLCDTLHPGRSDGIGRVKDMTAGGVLMAALASAVIGAIIFFNADKMSKLAAFAVLHPILTVLIFATLPPAAFLVFRSYRNDKKNRHDHDRRATERR</sequence>
<accession>A0A1M5WY05</accession>
<proteinExistence type="inferred from homology"/>
<keyword evidence="4" id="KW-0444">Lipid biosynthesis</keyword>
<gene>
    <name evidence="20" type="ORF">SAMN02745823_01466</name>
</gene>
<feature type="binding site" evidence="18">
    <location>
        <position position="19"/>
    </location>
    <ligand>
        <name>a divalent metal cation</name>
        <dbReference type="ChEBI" id="CHEBI:60240"/>
    </ligand>
</feature>
<evidence type="ECO:0000256" key="14">
    <source>
        <dbReference type="ARBA" id="ARBA00023264"/>
    </source>
</evidence>
<evidence type="ECO:0000256" key="13">
    <source>
        <dbReference type="ARBA" id="ARBA00023209"/>
    </source>
</evidence>
<evidence type="ECO:0000256" key="15">
    <source>
        <dbReference type="PIRSR" id="PIRSR600829-1"/>
    </source>
</evidence>
<evidence type="ECO:0000256" key="9">
    <source>
        <dbReference type="ARBA" id="ARBA00022840"/>
    </source>
</evidence>
<evidence type="ECO:0000313" key="20">
    <source>
        <dbReference type="EMBL" id="SHH92595.1"/>
    </source>
</evidence>
<evidence type="ECO:0000256" key="7">
    <source>
        <dbReference type="ARBA" id="ARBA00022741"/>
    </source>
</evidence>
<organism evidence="20 21">
    <name type="scientific">Sporobacter termitidis DSM 10068</name>
    <dbReference type="NCBI Taxonomy" id="1123282"/>
    <lineage>
        <taxon>Bacteria</taxon>
        <taxon>Bacillati</taxon>
        <taxon>Bacillota</taxon>
        <taxon>Clostridia</taxon>
        <taxon>Eubacteriales</taxon>
        <taxon>Oscillospiraceae</taxon>
        <taxon>Sporobacter</taxon>
    </lineage>
</organism>
<dbReference type="RefSeq" id="WP_073077250.1">
    <property type="nucleotide sequence ID" value="NZ_FQXV01000004.1"/>
</dbReference>